<reference evidence="1" key="1">
    <citation type="journal article" date="2023" name="Mol. Phylogenet. Evol.">
        <title>Genome-scale phylogeny and comparative genomics of the fungal order Sordariales.</title>
        <authorList>
            <person name="Hensen N."/>
            <person name="Bonometti L."/>
            <person name="Westerberg I."/>
            <person name="Brannstrom I.O."/>
            <person name="Guillou S."/>
            <person name="Cros-Aarteil S."/>
            <person name="Calhoun S."/>
            <person name="Haridas S."/>
            <person name="Kuo A."/>
            <person name="Mondo S."/>
            <person name="Pangilinan J."/>
            <person name="Riley R."/>
            <person name="LaButti K."/>
            <person name="Andreopoulos B."/>
            <person name="Lipzen A."/>
            <person name="Chen C."/>
            <person name="Yan M."/>
            <person name="Daum C."/>
            <person name="Ng V."/>
            <person name="Clum A."/>
            <person name="Steindorff A."/>
            <person name="Ohm R.A."/>
            <person name="Martin F."/>
            <person name="Silar P."/>
            <person name="Natvig D.O."/>
            <person name="Lalanne C."/>
            <person name="Gautier V."/>
            <person name="Ament-Velasquez S.L."/>
            <person name="Kruys A."/>
            <person name="Hutchinson M.I."/>
            <person name="Powell A.J."/>
            <person name="Barry K."/>
            <person name="Miller A.N."/>
            <person name="Grigoriev I.V."/>
            <person name="Debuchy R."/>
            <person name="Gladieux P."/>
            <person name="Hiltunen Thoren M."/>
            <person name="Johannesson H."/>
        </authorList>
    </citation>
    <scope>NUCLEOTIDE SEQUENCE</scope>
    <source>
        <strain evidence="1">CBS 892.96</strain>
    </source>
</reference>
<evidence type="ECO:0000313" key="1">
    <source>
        <dbReference type="EMBL" id="KAK4174703.1"/>
    </source>
</evidence>
<dbReference type="AlphaFoldDB" id="A0AAN6W4B3"/>
<dbReference type="Proteomes" id="UP001302321">
    <property type="component" value="Unassembled WGS sequence"/>
</dbReference>
<accession>A0AAN6W4B3</accession>
<proteinExistence type="predicted"/>
<sequence>AVPATGFNVIPPNAIVEEEQFDEFQAGYYYPVAIGQVFDSKFQVLGKLGFGTMSTVQLARNLQFI</sequence>
<comment type="caution">
    <text evidence="1">The sequence shown here is derived from an EMBL/GenBank/DDBJ whole genome shotgun (WGS) entry which is preliminary data.</text>
</comment>
<dbReference type="EMBL" id="MU866268">
    <property type="protein sequence ID" value="KAK4174703.1"/>
    <property type="molecule type" value="Genomic_DNA"/>
</dbReference>
<gene>
    <name evidence="1" type="ORF">QBC36DRAFT_191655</name>
</gene>
<evidence type="ECO:0000313" key="2">
    <source>
        <dbReference type="Proteomes" id="UP001302321"/>
    </source>
</evidence>
<keyword evidence="2" id="KW-1185">Reference proteome</keyword>
<dbReference type="Gene3D" id="3.30.200.20">
    <property type="entry name" value="Phosphorylase Kinase, domain 1"/>
    <property type="match status" value="1"/>
</dbReference>
<feature type="non-terminal residue" evidence="1">
    <location>
        <position position="1"/>
    </location>
</feature>
<protein>
    <submittedName>
        <fullName evidence="1">Uncharacterized protein</fullName>
    </submittedName>
</protein>
<reference evidence="1" key="2">
    <citation type="submission" date="2023-05" db="EMBL/GenBank/DDBJ databases">
        <authorList>
            <consortium name="Lawrence Berkeley National Laboratory"/>
            <person name="Steindorff A."/>
            <person name="Hensen N."/>
            <person name="Bonometti L."/>
            <person name="Westerberg I."/>
            <person name="Brannstrom I.O."/>
            <person name="Guillou S."/>
            <person name="Cros-Aarteil S."/>
            <person name="Calhoun S."/>
            <person name="Haridas S."/>
            <person name="Kuo A."/>
            <person name="Mondo S."/>
            <person name="Pangilinan J."/>
            <person name="Riley R."/>
            <person name="Labutti K."/>
            <person name="Andreopoulos B."/>
            <person name="Lipzen A."/>
            <person name="Chen C."/>
            <person name="Yanf M."/>
            <person name="Daum C."/>
            <person name="Ng V."/>
            <person name="Clum A."/>
            <person name="Ohm R."/>
            <person name="Martin F."/>
            <person name="Silar P."/>
            <person name="Natvig D."/>
            <person name="Lalanne C."/>
            <person name="Gautier V."/>
            <person name="Ament-Velasquez S.L."/>
            <person name="Kruys A."/>
            <person name="Hutchinson M.I."/>
            <person name="Powell A.J."/>
            <person name="Barry K."/>
            <person name="Miller A.N."/>
            <person name="Grigoriev I.V."/>
            <person name="Debuchy R."/>
            <person name="Gladieux P."/>
            <person name="Thoren M.H."/>
            <person name="Johannesson H."/>
        </authorList>
    </citation>
    <scope>NUCLEOTIDE SEQUENCE</scope>
    <source>
        <strain evidence="1">CBS 892.96</strain>
    </source>
</reference>
<organism evidence="1 2">
    <name type="scientific">Triangularia setosa</name>
    <dbReference type="NCBI Taxonomy" id="2587417"/>
    <lineage>
        <taxon>Eukaryota</taxon>
        <taxon>Fungi</taxon>
        <taxon>Dikarya</taxon>
        <taxon>Ascomycota</taxon>
        <taxon>Pezizomycotina</taxon>
        <taxon>Sordariomycetes</taxon>
        <taxon>Sordariomycetidae</taxon>
        <taxon>Sordariales</taxon>
        <taxon>Podosporaceae</taxon>
        <taxon>Triangularia</taxon>
    </lineage>
</organism>
<name>A0AAN6W4B3_9PEZI</name>